<dbReference type="AlphaFoldDB" id="A0A0J6Y0K2"/>
<sequence>MSHLSLKRLQTALKARPQNPSLAQDRAVSIDLYVDEDDGYRDWLKRNPRGYVINIQRSLNPSDARLHDADCRDLIAQLRRDVQLAVSYVKVCGENRAELDQWAADNVGEPIQLCGHCHDVGTGTDSHAPRPLCPNCFIELPTTGKCFTCD</sequence>
<evidence type="ECO:0000313" key="1">
    <source>
        <dbReference type="EMBL" id="KMO66836.1"/>
    </source>
</evidence>
<name>A0A0J6Y0K2_MYCCU</name>
<reference evidence="1 2" key="1">
    <citation type="journal article" date="2015" name="Genome Biol. Evol.">
        <title>Characterization of Three Mycobacterium spp. with Potential Use in Bioremediation by Genome Sequencing and Comparative Genomics.</title>
        <authorList>
            <person name="Das S."/>
            <person name="Pettersson B.M."/>
            <person name="Behra P.R."/>
            <person name="Ramesh M."/>
            <person name="Dasgupta S."/>
            <person name="Bhattacharya A."/>
            <person name="Kirsebom L.A."/>
        </authorList>
    </citation>
    <scope>NUCLEOTIDE SEQUENCE [LARGE SCALE GENOMIC DNA]</scope>
    <source>
        <strain evidence="1 2">DSM 44219</strain>
    </source>
</reference>
<keyword evidence="2" id="KW-1185">Reference proteome</keyword>
<comment type="caution">
    <text evidence="1">The sequence shown here is derived from an EMBL/GenBank/DDBJ whole genome shotgun (WGS) entry which is preliminary data.</text>
</comment>
<dbReference type="Proteomes" id="UP000036176">
    <property type="component" value="Unassembled WGS sequence"/>
</dbReference>
<proteinExistence type="predicted"/>
<accession>A0A0J6Y0K2</accession>
<protein>
    <submittedName>
        <fullName evidence="1">Uncharacterized protein</fullName>
    </submittedName>
</protein>
<dbReference type="PATRIC" id="fig|1800.3.peg.5757"/>
<organism evidence="1 2">
    <name type="scientific">Mycolicibacterium chubuense</name>
    <name type="common">Mycobacterium chubuense</name>
    <dbReference type="NCBI Taxonomy" id="1800"/>
    <lineage>
        <taxon>Bacteria</taxon>
        <taxon>Bacillati</taxon>
        <taxon>Actinomycetota</taxon>
        <taxon>Actinomycetes</taxon>
        <taxon>Mycobacteriales</taxon>
        <taxon>Mycobacteriaceae</taxon>
        <taxon>Mycolicibacterium</taxon>
    </lineage>
</organism>
<evidence type="ECO:0000313" key="2">
    <source>
        <dbReference type="Proteomes" id="UP000036176"/>
    </source>
</evidence>
<dbReference type="EMBL" id="JYNX01000095">
    <property type="protein sequence ID" value="KMO66836.1"/>
    <property type="molecule type" value="Genomic_DNA"/>
</dbReference>
<gene>
    <name evidence="1" type="ORF">MCHUDSM44219_05710</name>
</gene>